<dbReference type="Pfam" id="PF04069">
    <property type="entry name" value="OpuAC"/>
    <property type="match status" value="1"/>
</dbReference>
<evidence type="ECO:0000259" key="1">
    <source>
        <dbReference type="Pfam" id="PF04069"/>
    </source>
</evidence>
<feature type="domain" description="ABC-type glycine betaine transport system substrate-binding" evidence="1">
    <location>
        <begin position="3"/>
        <end position="217"/>
    </location>
</feature>
<dbReference type="AlphaFoldDB" id="A0A645FNK3"/>
<dbReference type="EMBL" id="VSSQ01062897">
    <property type="protein sequence ID" value="MPN16007.1"/>
    <property type="molecule type" value="Genomic_DNA"/>
</dbReference>
<dbReference type="Gene3D" id="3.40.190.100">
    <property type="entry name" value="Glycine betaine-binding periplasmic protein, domain 2"/>
    <property type="match status" value="1"/>
</dbReference>
<proteinExistence type="predicted"/>
<dbReference type="GO" id="GO:0022857">
    <property type="term" value="F:transmembrane transporter activity"/>
    <property type="evidence" value="ECO:0007669"/>
    <property type="project" value="InterPro"/>
</dbReference>
<dbReference type="InterPro" id="IPR007210">
    <property type="entry name" value="ABC_Gly_betaine_transp_sub-bd"/>
</dbReference>
<accession>A0A645FNK3</accession>
<gene>
    <name evidence="2" type="primary">ousX</name>
    <name evidence="2" type="ORF">SDC9_163344</name>
</gene>
<name>A0A645FNK3_9ZZZZ</name>
<reference evidence="2" key="1">
    <citation type="submission" date="2019-08" db="EMBL/GenBank/DDBJ databases">
        <authorList>
            <person name="Kucharzyk K."/>
            <person name="Murdoch R.W."/>
            <person name="Higgins S."/>
            <person name="Loffler F."/>
        </authorList>
    </citation>
    <scope>NUCLEOTIDE SEQUENCE</scope>
</reference>
<dbReference type="SUPFAM" id="SSF53850">
    <property type="entry name" value="Periplasmic binding protein-like II"/>
    <property type="match status" value="1"/>
</dbReference>
<dbReference type="GO" id="GO:0043190">
    <property type="term" value="C:ATP-binding cassette (ABC) transporter complex"/>
    <property type="evidence" value="ECO:0007669"/>
    <property type="project" value="InterPro"/>
</dbReference>
<organism evidence="2">
    <name type="scientific">bioreactor metagenome</name>
    <dbReference type="NCBI Taxonomy" id="1076179"/>
    <lineage>
        <taxon>unclassified sequences</taxon>
        <taxon>metagenomes</taxon>
        <taxon>ecological metagenomes</taxon>
    </lineage>
</organism>
<comment type="caution">
    <text evidence="2">The sequence shown here is derived from an EMBL/GenBank/DDBJ whole genome shotgun (WGS) entry which is preliminary data.</text>
</comment>
<evidence type="ECO:0000313" key="2">
    <source>
        <dbReference type="EMBL" id="MPN16007.1"/>
    </source>
</evidence>
<sequence length="243" mass="26653">MASYPDDIENGDIIEVGILVPDSAQGLYVPRYVIEGDAERGIEPMAPGLKTVKDLAKYPDVFPDDEDASLGRIYGSIPGWMADEVLYKKYEAYGLNEMLTYNRLGSEATLFASLVSAYNVGDAWVGYCYEPTWVSGKLDLVLLQDEPYDAAVFADGLCEFPKQALKIVSSNTFADRAPELVGFFENYETGSALIASALAHLDETGATHEETAVWLLKEHDELLDSWLPAENASALRAYLATLS</sequence>
<protein>
    <submittedName>
        <fullName evidence="2">Glycine betaine-binding periplasmic protein OusX</fullName>
    </submittedName>
</protein>